<dbReference type="PROSITE" id="PS51257">
    <property type="entry name" value="PROKAR_LIPOPROTEIN"/>
    <property type="match status" value="1"/>
</dbReference>
<dbReference type="GeneID" id="57200674"/>
<accession>A0A378YN73</accession>
<dbReference type="InterPro" id="IPR014861">
    <property type="entry name" value="CNP1-like_dom"/>
</dbReference>
<sequence>MRSSLARRAPRLATLVSLAALSLIAACSSTPSQPVQDFDEYLAQQEAAKGKWKEAEVTLPTAAPNDADLVSFPTLPNATLDYAIDAKSVQVTDDGVVRYIAVIRSKQGARNVSYEGMHCSTFETRLYATGRPDGTWVPARNSEWRPIRPYGATAYQGILYRDYLCQDKTPLGNAKAIVQGLRYPTTHPEYR</sequence>
<dbReference type="KEGG" id="prb:X636_07390"/>
<dbReference type="RefSeq" id="WP_023594145.1">
    <property type="nucleotide sequence ID" value="NC_023018.2"/>
</dbReference>
<evidence type="ECO:0000313" key="3">
    <source>
        <dbReference type="EMBL" id="SUA77921.1"/>
    </source>
</evidence>
<evidence type="ECO:0000256" key="1">
    <source>
        <dbReference type="SAM" id="SignalP"/>
    </source>
</evidence>
<protein>
    <submittedName>
        <fullName evidence="3">CNP1-like family</fullName>
    </submittedName>
</protein>
<organism evidence="3 5">
    <name type="scientific">Pandoraea pnomenusa</name>
    <dbReference type="NCBI Taxonomy" id="93220"/>
    <lineage>
        <taxon>Bacteria</taxon>
        <taxon>Pseudomonadati</taxon>
        <taxon>Pseudomonadota</taxon>
        <taxon>Betaproteobacteria</taxon>
        <taxon>Burkholderiales</taxon>
        <taxon>Burkholderiaceae</taxon>
        <taxon>Pandoraea</taxon>
    </lineage>
</organism>
<dbReference type="STRING" id="93220.A6P55_08550"/>
<keyword evidence="6" id="KW-1185">Reference proteome</keyword>
<evidence type="ECO:0000313" key="6">
    <source>
        <dbReference type="Proteomes" id="UP000361468"/>
    </source>
</evidence>
<evidence type="ECO:0000259" key="2">
    <source>
        <dbReference type="Pfam" id="PF08750"/>
    </source>
</evidence>
<keyword evidence="1" id="KW-0732">Signal</keyword>
<reference evidence="4 6" key="2">
    <citation type="submission" date="2019-08" db="EMBL/GenBank/DDBJ databases">
        <authorList>
            <person name="Peeters C."/>
        </authorList>
    </citation>
    <scope>NUCLEOTIDE SEQUENCE [LARGE SCALE GENOMIC DNA]</scope>
    <source>
        <strain evidence="4 6">LMG 31119</strain>
    </source>
</reference>
<reference evidence="3 5" key="1">
    <citation type="submission" date="2018-06" db="EMBL/GenBank/DDBJ databases">
        <authorList>
            <consortium name="Pathogen Informatics"/>
            <person name="Doyle S."/>
        </authorList>
    </citation>
    <scope>NUCLEOTIDE SEQUENCE [LARGE SCALE GENOMIC DNA]</scope>
    <source>
        <strain evidence="3 5">NCTC13160</strain>
    </source>
</reference>
<dbReference type="Pfam" id="PF08750">
    <property type="entry name" value="CNP1"/>
    <property type="match status" value="1"/>
</dbReference>
<evidence type="ECO:0000313" key="5">
    <source>
        <dbReference type="Proteomes" id="UP000254573"/>
    </source>
</evidence>
<dbReference type="EMBL" id="UGSG01000001">
    <property type="protein sequence ID" value="SUA77921.1"/>
    <property type="molecule type" value="Genomic_DNA"/>
</dbReference>
<name>A0A378YN73_9BURK</name>
<dbReference type="Proteomes" id="UP000254573">
    <property type="component" value="Unassembled WGS sequence"/>
</dbReference>
<gene>
    <name evidence="3" type="ORF">NCTC13160_02220</name>
    <name evidence="4" type="ORF">PPN31119_04184</name>
</gene>
<dbReference type="Proteomes" id="UP000361468">
    <property type="component" value="Unassembled WGS sequence"/>
</dbReference>
<dbReference type="AlphaFoldDB" id="A0A378YN73"/>
<feature type="signal peptide" evidence="1">
    <location>
        <begin position="1"/>
        <end position="25"/>
    </location>
</feature>
<dbReference type="KEGG" id="ppnm:LV28_11300"/>
<evidence type="ECO:0000313" key="4">
    <source>
        <dbReference type="EMBL" id="VVE72199.1"/>
    </source>
</evidence>
<feature type="domain" description="CNP1-like uncharacterised" evidence="2">
    <location>
        <begin position="49"/>
        <end position="182"/>
    </location>
</feature>
<proteinExistence type="predicted"/>
<feature type="chain" id="PRO_5016706106" evidence="1">
    <location>
        <begin position="26"/>
        <end position="191"/>
    </location>
</feature>
<dbReference type="EMBL" id="CABPSO010000018">
    <property type="protein sequence ID" value="VVE72199.1"/>
    <property type="molecule type" value="Genomic_DNA"/>
</dbReference>
<dbReference type="OrthoDB" id="7066954at2"/>